<sequence>MAKEPKYFGQWGAVPADGDVRPFSMLNPSGGDTNRNNRRHHFISAVYMDGFAADDGRVQVYLCETPGDPLPMKPRAIGFERDYYSQKLPEGGQENHRFEDLWNTIETVWPETLRALTERRLSSAISFNVLGMQTIMRARVPATRDRHALMLEAKLRSEHKIAEEIGALPPELERYAGQFDTVPIGINPHETLLAMQGEFKDFGDLCFRLGFEVLHNNTATPFLTSDNPVCSYDPRQSLHARIPYKHSDEVELIFPVSARMLVCGSSKRGPVNMISCHRDISDSRKVRQINRTIAQFSYRMTIGQDRSSDDLIRAHAALVPTITTEVRRRGAKEVQIVCRNVFGPRPVLSQYIDTPEKAARLEAKMAAASLPPDATHD</sequence>
<dbReference type="RefSeq" id="WP_183940159.1">
    <property type="nucleotide sequence ID" value="NZ_JACHBI010000016.1"/>
</dbReference>
<dbReference type="Proteomes" id="UP000549882">
    <property type="component" value="Unassembled WGS sequence"/>
</dbReference>
<comment type="caution">
    <text evidence="1">The sequence shown here is derived from an EMBL/GenBank/DDBJ whole genome shotgun (WGS) entry which is preliminary data.</text>
</comment>
<dbReference type="AlphaFoldDB" id="A0A7W8XWQ8"/>
<evidence type="ECO:0008006" key="3">
    <source>
        <dbReference type="Google" id="ProtNLM"/>
    </source>
</evidence>
<dbReference type="EMBL" id="JACHBI010000016">
    <property type="protein sequence ID" value="MBB5577013.1"/>
    <property type="molecule type" value="Genomic_DNA"/>
</dbReference>
<evidence type="ECO:0000313" key="1">
    <source>
        <dbReference type="EMBL" id="MBB5577013.1"/>
    </source>
</evidence>
<accession>A0A7W8XWQ8</accession>
<protein>
    <recommendedName>
        <fullName evidence="3">DUF4238 domain-containing protein</fullName>
    </recommendedName>
</protein>
<keyword evidence="2" id="KW-1185">Reference proteome</keyword>
<reference evidence="1 2" key="1">
    <citation type="submission" date="2020-08" db="EMBL/GenBank/DDBJ databases">
        <title>Genomic Encyclopedia of Type Strains, Phase IV (KMG-V): Genome sequencing to study the core and pangenomes of soil and plant-associated prokaryotes.</title>
        <authorList>
            <person name="Whitman W."/>
        </authorList>
    </citation>
    <scope>NUCLEOTIDE SEQUENCE [LARGE SCALE GENOMIC DNA]</scope>
    <source>
        <strain evidence="1 2">SEMIA 4064</strain>
    </source>
</reference>
<dbReference type="InterPro" id="IPR025332">
    <property type="entry name" value="DUF4238"/>
</dbReference>
<name>A0A7W8XWQ8_9HYPH</name>
<proteinExistence type="predicted"/>
<dbReference type="Pfam" id="PF14022">
    <property type="entry name" value="DUF4238"/>
    <property type="match status" value="1"/>
</dbReference>
<organism evidence="1 2">
    <name type="scientific">Rhizobium paranaense</name>
    <dbReference type="NCBI Taxonomy" id="1650438"/>
    <lineage>
        <taxon>Bacteria</taxon>
        <taxon>Pseudomonadati</taxon>
        <taxon>Pseudomonadota</taxon>
        <taxon>Alphaproteobacteria</taxon>
        <taxon>Hyphomicrobiales</taxon>
        <taxon>Rhizobiaceae</taxon>
        <taxon>Rhizobium/Agrobacterium group</taxon>
        <taxon>Rhizobium</taxon>
    </lineage>
</organism>
<gene>
    <name evidence="1" type="ORF">GGD50_005662</name>
</gene>
<evidence type="ECO:0000313" key="2">
    <source>
        <dbReference type="Proteomes" id="UP000549882"/>
    </source>
</evidence>